<dbReference type="EMBL" id="JBBNAG010000001">
    <property type="protein sequence ID" value="KAK9165774.1"/>
    <property type="molecule type" value="Genomic_DNA"/>
</dbReference>
<dbReference type="Proteomes" id="UP001419268">
    <property type="component" value="Unassembled WGS sequence"/>
</dbReference>
<dbReference type="PANTHER" id="PTHR33735">
    <property type="entry name" value="EXPRESSED PROTEIN"/>
    <property type="match status" value="1"/>
</dbReference>
<accession>A0AAP0Q4L5</accession>
<proteinExistence type="predicted"/>
<reference evidence="1 2" key="1">
    <citation type="submission" date="2024-01" db="EMBL/GenBank/DDBJ databases">
        <title>Genome assemblies of Stephania.</title>
        <authorList>
            <person name="Yang L."/>
        </authorList>
    </citation>
    <scope>NUCLEOTIDE SEQUENCE [LARGE SCALE GENOMIC DNA]</scope>
    <source>
        <strain evidence="1">JXDWG</strain>
        <tissue evidence="1">Leaf</tissue>
    </source>
</reference>
<evidence type="ECO:0000313" key="1">
    <source>
        <dbReference type="EMBL" id="KAK9165774.1"/>
    </source>
</evidence>
<organism evidence="1 2">
    <name type="scientific">Stephania cephalantha</name>
    <dbReference type="NCBI Taxonomy" id="152367"/>
    <lineage>
        <taxon>Eukaryota</taxon>
        <taxon>Viridiplantae</taxon>
        <taxon>Streptophyta</taxon>
        <taxon>Embryophyta</taxon>
        <taxon>Tracheophyta</taxon>
        <taxon>Spermatophyta</taxon>
        <taxon>Magnoliopsida</taxon>
        <taxon>Ranunculales</taxon>
        <taxon>Menispermaceae</taxon>
        <taxon>Menispermoideae</taxon>
        <taxon>Cissampelideae</taxon>
        <taxon>Stephania</taxon>
    </lineage>
</organism>
<gene>
    <name evidence="1" type="ORF">Scep_000965</name>
</gene>
<evidence type="ECO:0000313" key="2">
    <source>
        <dbReference type="Proteomes" id="UP001419268"/>
    </source>
</evidence>
<dbReference type="AlphaFoldDB" id="A0AAP0Q4L5"/>
<protein>
    <submittedName>
        <fullName evidence="1">Uncharacterized protein</fullName>
    </submittedName>
</protein>
<keyword evidence="2" id="KW-1185">Reference proteome</keyword>
<sequence>MSTTTIITRGSSILANCHQENLQSSLSAVNRRPHLLTSVIRSSANNKHGLLCFSRNQRLYLFNTNPRRPNIIIKMDLNAVENLIPGSPAVPLPSGSPFPGWLNWTLLTIIPLLLPIFKNKWAPLLAFKKQVDTAIETVETISEVVEEVAVGVDKIADEVAESLPDGSKLKEIVCKLDEVAEGVIRTADFTQDIINKVEEAGDTLETQLQNSANNEESLKQKSKTA</sequence>
<comment type="caution">
    <text evidence="1">The sequence shown here is derived from an EMBL/GenBank/DDBJ whole genome shotgun (WGS) entry which is preliminary data.</text>
</comment>
<dbReference type="PANTHER" id="PTHR33735:SF10">
    <property type="entry name" value="EXPRESSED PROTEIN"/>
    <property type="match status" value="1"/>
</dbReference>
<name>A0AAP0Q4L5_9MAGN</name>